<dbReference type="EMBL" id="LVVM01005326">
    <property type="protein sequence ID" value="OJA10919.1"/>
    <property type="molecule type" value="Genomic_DNA"/>
</dbReference>
<sequence length="197" mass="22320">MDIRQLLVSLDAYDLTFPDLTAFVRLACMAKPFIHQCMTDIRHPPTHPPEVVVLLLAGALGQDPPTILACWVAFCQVIWTHGTVLPTDQEIEAFNRHGLVRGIGYHDLYPPTRPLYATRWFSSSPFGINILSTYYHNYRTHNADSTRMYYAGVPSIIQAARHFYIEAALLELFAAMKVFGWMSSMNCACVYNYALAQ</sequence>
<feature type="domain" description="CxC5 like cysteine cluster associated with KDZ" evidence="1">
    <location>
        <begin position="132"/>
        <end position="194"/>
    </location>
</feature>
<accession>A0A1J8PQY6</accession>
<dbReference type="Proteomes" id="UP000183567">
    <property type="component" value="Unassembled WGS sequence"/>
</dbReference>
<comment type="caution">
    <text evidence="2">The sequence shown here is derived from an EMBL/GenBank/DDBJ whole genome shotgun (WGS) entry which is preliminary data.</text>
</comment>
<dbReference type="STRING" id="180088.A0A1J8PQY6"/>
<organism evidence="2 3">
    <name type="scientific">Rhizopogon vesiculosus</name>
    <dbReference type="NCBI Taxonomy" id="180088"/>
    <lineage>
        <taxon>Eukaryota</taxon>
        <taxon>Fungi</taxon>
        <taxon>Dikarya</taxon>
        <taxon>Basidiomycota</taxon>
        <taxon>Agaricomycotina</taxon>
        <taxon>Agaricomycetes</taxon>
        <taxon>Agaricomycetidae</taxon>
        <taxon>Boletales</taxon>
        <taxon>Suillineae</taxon>
        <taxon>Rhizopogonaceae</taxon>
        <taxon>Rhizopogon</taxon>
    </lineage>
</organism>
<protein>
    <recommendedName>
        <fullName evidence="1">CxC5 like cysteine cluster associated with KDZ domain-containing protein</fullName>
    </recommendedName>
</protein>
<dbReference type="InterPro" id="IPR041539">
    <property type="entry name" value="CxC5"/>
</dbReference>
<proteinExistence type="predicted"/>
<dbReference type="Pfam" id="PF18718">
    <property type="entry name" value="CxC5"/>
    <property type="match status" value="1"/>
</dbReference>
<name>A0A1J8PQY6_9AGAM</name>
<evidence type="ECO:0000313" key="3">
    <source>
        <dbReference type="Proteomes" id="UP000183567"/>
    </source>
</evidence>
<evidence type="ECO:0000259" key="1">
    <source>
        <dbReference type="Pfam" id="PF18718"/>
    </source>
</evidence>
<reference evidence="2 3" key="1">
    <citation type="submission" date="2016-03" db="EMBL/GenBank/DDBJ databases">
        <title>Comparative genomics of the ectomycorrhizal sister species Rhizopogon vinicolor and Rhizopogon vesiculosus (Basidiomycota: Boletales) reveals a divergence of the mating type B locus.</title>
        <authorList>
            <person name="Mujic A.B."/>
            <person name="Kuo A."/>
            <person name="Tritt A."/>
            <person name="Lipzen A."/>
            <person name="Chen C."/>
            <person name="Johnson J."/>
            <person name="Sharma A."/>
            <person name="Barry K."/>
            <person name="Grigoriev I.V."/>
            <person name="Spatafora J.W."/>
        </authorList>
    </citation>
    <scope>NUCLEOTIDE SEQUENCE [LARGE SCALE GENOMIC DNA]</scope>
    <source>
        <strain evidence="2 3">AM-OR11-056</strain>
    </source>
</reference>
<dbReference type="OrthoDB" id="2501483at2759"/>
<dbReference type="AlphaFoldDB" id="A0A1J8PQY6"/>
<evidence type="ECO:0000313" key="2">
    <source>
        <dbReference type="EMBL" id="OJA10919.1"/>
    </source>
</evidence>
<gene>
    <name evidence="2" type="ORF">AZE42_08232</name>
</gene>
<keyword evidence="3" id="KW-1185">Reference proteome</keyword>